<dbReference type="GO" id="GO:0043190">
    <property type="term" value="C:ATP-binding cassette (ABC) transporter complex"/>
    <property type="evidence" value="ECO:0007669"/>
    <property type="project" value="InterPro"/>
</dbReference>
<sequence>MLDMRMISQYLPDFFEALLETLKVAALSGVFSLLIGTVVGILSTMKSKFAIIPVGIYTGFIRSTPLLVQLYFVHYGLPITGLMLTSFQSAIVAFSLNSGAYISEIVRGGLNSIDKGQTEASKALGLSWFQTMRKVILPQVFRSILPPLISQFSYLIKDTSLAAVLVIPELTYTARKIAARTYMPFESFGVPMLMYFGIYLILALLSGIISRNQKSGQSDAKRWFGFKKVV</sequence>
<evidence type="ECO:0000313" key="11">
    <source>
        <dbReference type="Proteomes" id="UP000054092"/>
    </source>
</evidence>
<dbReference type="PANTHER" id="PTHR30614">
    <property type="entry name" value="MEMBRANE COMPONENT OF AMINO ACID ABC TRANSPORTER"/>
    <property type="match status" value="1"/>
</dbReference>
<dbReference type="AlphaFoldDB" id="A0A117M2X9"/>
<accession>A0A117M2X9</accession>
<comment type="caution">
    <text evidence="10">The sequence shown here is derived from an EMBL/GenBank/DDBJ whole genome shotgun (WGS) entry which is preliminary data.</text>
</comment>
<proteinExistence type="inferred from homology"/>
<evidence type="ECO:0000256" key="2">
    <source>
        <dbReference type="ARBA" id="ARBA00022448"/>
    </source>
</evidence>
<evidence type="ECO:0000256" key="6">
    <source>
        <dbReference type="ARBA" id="ARBA00022989"/>
    </source>
</evidence>
<dbReference type="Pfam" id="PF00528">
    <property type="entry name" value="BPD_transp_1"/>
    <property type="match status" value="1"/>
</dbReference>
<keyword evidence="6 8" id="KW-1133">Transmembrane helix</keyword>
<evidence type="ECO:0000256" key="7">
    <source>
        <dbReference type="ARBA" id="ARBA00023136"/>
    </source>
</evidence>
<keyword evidence="5" id="KW-0029">Amino-acid transport</keyword>
<comment type="similarity">
    <text evidence="8">Belongs to the binding-protein-dependent transport system permease family.</text>
</comment>
<dbReference type="PATRIC" id="fig|1184387.3.peg.821"/>
<dbReference type="InterPro" id="IPR043429">
    <property type="entry name" value="ArtM/GltK/GlnP/TcyL/YhdX-like"/>
</dbReference>
<dbReference type="GO" id="GO:0006865">
    <property type="term" value="P:amino acid transport"/>
    <property type="evidence" value="ECO:0007669"/>
    <property type="project" value="UniProtKB-KW"/>
</dbReference>
<feature type="domain" description="ABC transmembrane type-1" evidence="9">
    <location>
        <begin position="18"/>
        <end position="206"/>
    </location>
</feature>
<evidence type="ECO:0000313" key="10">
    <source>
        <dbReference type="EMBL" id="KUK81412.1"/>
    </source>
</evidence>
<evidence type="ECO:0000256" key="3">
    <source>
        <dbReference type="ARBA" id="ARBA00022475"/>
    </source>
</evidence>
<dbReference type="GO" id="GO:0022857">
    <property type="term" value="F:transmembrane transporter activity"/>
    <property type="evidence" value="ECO:0007669"/>
    <property type="project" value="InterPro"/>
</dbReference>
<evidence type="ECO:0000256" key="1">
    <source>
        <dbReference type="ARBA" id="ARBA00004651"/>
    </source>
</evidence>
<dbReference type="CDD" id="cd06261">
    <property type="entry name" value="TM_PBP2"/>
    <property type="match status" value="1"/>
</dbReference>
<dbReference type="Gene3D" id="1.10.3720.10">
    <property type="entry name" value="MetI-like"/>
    <property type="match status" value="1"/>
</dbReference>
<dbReference type="InterPro" id="IPR000515">
    <property type="entry name" value="MetI-like"/>
</dbReference>
<dbReference type="InterPro" id="IPR035906">
    <property type="entry name" value="MetI-like_sf"/>
</dbReference>
<comment type="subcellular location">
    <subcellularLocation>
        <location evidence="1 8">Cell membrane</location>
        <topology evidence="1 8">Multi-pass membrane protein</topology>
    </subcellularLocation>
</comment>
<evidence type="ECO:0000259" key="9">
    <source>
        <dbReference type="PROSITE" id="PS50928"/>
    </source>
</evidence>
<dbReference type="PROSITE" id="PS50928">
    <property type="entry name" value="ABC_TM1"/>
    <property type="match status" value="1"/>
</dbReference>
<evidence type="ECO:0000256" key="4">
    <source>
        <dbReference type="ARBA" id="ARBA00022692"/>
    </source>
</evidence>
<keyword evidence="2 8" id="KW-0813">Transport</keyword>
<dbReference type="InterPro" id="IPR010065">
    <property type="entry name" value="AA_ABC_transptr_permease_3TM"/>
</dbReference>
<feature type="transmembrane region" description="Helical" evidence="8">
    <location>
        <begin position="75"/>
        <end position="96"/>
    </location>
</feature>
<keyword evidence="7 8" id="KW-0472">Membrane</keyword>
<evidence type="ECO:0000256" key="5">
    <source>
        <dbReference type="ARBA" id="ARBA00022970"/>
    </source>
</evidence>
<dbReference type="PANTHER" id="PTHR30614:SF0">
    <property type="entry name" value="L-CYSTINE TRANSPORT SYSTEM PERMEASE PROTEIN TCYL"/>
    <property type="match status" value="1"/>
</dbReference>
<feature type="transmembrane region" description="Helical" evidence="8">
    <location>
        <begin position="21"/>
        <end position="43"/>
    </location>
</feature>
<name>A0A117M2X9_9BACT</name>
<dbReference type="Proteomes" id="UP000054092">
    <property type="component" value="Unassembled WGS sequence"/>
</dbReference>
<reference evidence="11" key="1">
    <citation type="journal article" date="2015" name="MBio">
        <title>Genome-Resolved Metagenomic Analysis Reveals Roles for Candidate Phyla and Other Microbial Community Members in Biogeochemical Transformations in Oil Reservoirs.</title>
        <authorList>
            <person name="Hu P."/>
            <person name="Tom L."/>
            <person name="Singh A."/>
            <person name="Thomas B.C."/>
            <person name="Baker B.J."/>
            <person name="Piceno Y.M."/>
            <person name="Andersen G.L."/>
            <person name="Banfield J.F."/>
        </authorList>
    </citation>
    <scope>NUCLEOTIDE SEQUENCE [LARGE SCALE GENOMIC DNA]</scope>
</reference>
<gene>
    <name evidence="10" type="ORF">XD94_0480</name>
</gene>
<dbReference type="SUPFAM" id="SSF161098">
    <property type="entry name" value="MetI-like"/>
    <property type="match status" value="1"/>
</dbReference>
<dbReference type="EMBL" id="LGGP01000059">
    <property type="protein sequence ID" value="KUK81412.1"/>
    <property type="molecule type" value="Genomic_DNA"/>
</dbReference>
<protein>
    <submittedName>
        <fullName evidence="10">Polar amino acid ABC transporter, inner membrane subunit</fullName>
    </submittedName>
</protein>
<organism evidence="10 11">
    <name type="scientific">Mesotoga prima</name>
    <dbReference type="NCBI Taxonomy" id="1184387"/>
    <lineage>
        <taxon>Bacteria</taxon>
        <taxon>Thermotogati</taxon>
        <taxon>Thermotogota</taxon>
        <taxon>Thermotogae</taxon>
        <taxon>Kosmotogales</taxon>
        <taxon>Kosmotogaceae</taxon>
        <taxon>Mesotoga</taxon>
    </lineage>
</organism>
<dbReference type="NCBIfam" id="TIGR01726">
    <property type="entry name" value="HEQRo_perm_3TM"/>
    <property type="match status" value="1"/>
</dbReference>
<evidence type="ECO:0000256" key="8">
    <source>
        <dbReference type="RuleBase" id="RU363032"/>
    </source>
</evidence>
<feature type="transmembrane region" description="Helical" evidence="8">
    <location>
        <begin position="192"/>
        <end position="209"/>
    </location>
</feature>
<keyword evidence="3" id="KW-1003">Cell membrane</keyword>
<keyword evidence="4 8" id="KW-0812">Transmembrane</keyword>